<evidence type="ECO:0000259" key="8">
    <source>
        <dbReference type="Pfam" id="PF14008"/>
    </source>
</evidence>
<dbReference type="SUPFAM" id="SSF49363">
    <property type="entry name" value="Purple acid phosphatase, N-terminal domain"/>
    <property type="match status" value="1"/>
</dbReference>
<dbReference type="InterPro" id="IPR008963">
    <property type="entry name" value="Purple_acid_Pase-like_N"/>
</dbReference>
<dbReference type="Pfam" id="PF14008">
    <property type="entry name" value="Metallophos_C"/>
    <property type="match status" value="1"/>
</dbReference>
<feature type="domain" description="Calcineurin-like phosphoesterase" evidence="7">
    <location>
        <begin position="232"/>
        <end position="421"/>
    </location>
</feature>
<comment type="similarity">
    <text evidence="1 5">Belongs to the metallophosphoesterase superfamily. Purple acid phosphatase family.</text>
</comment>
<dbReference type="InterPro" id="IPR029052">
    <property type="entry name" value="Metallo-depent_PP-like"/>
</dbReference>
<feature type="signal peptide" evidence="6">
    <location>
        <begin position="1"/>
        <end position="38"/>
    </location>
</feature>
<dbReference type="Pfam" id="PF00149">
    <property type="entry name" value="Metallophos"/>
    <property type="match status" value="1"/>
</dbReference>
<keyword evidence="2 6" id="KW-0732">Signal</keyword>
<keyword evidence="3 5" id="KW-0378">Hydrolase</keyword>
<dbReference type="EMBL" id="QOKY01000202">
    <property type="protein sequence ID" value="RMZ52918.1"/>
    <property type="molecule type" value="Genomic_DNA"/>
</dbReference>
<feature type="non-terminal residue" evidence="10">
    <location>
        <position position="1"/>
    </location>
</feature>
<evidence type="ECO:0000259" key="7">
    <source>
        <dbReference type="Pfam" id="PF00149"/>
    </source>
</evidence>
<dbReference type="PROSITE" id="PS51257">
    <property type="entry name" value="PROKAR_LIPOPROTEIN"/>
    <property type="match status" value="1"/>
</dbReference>
<evidence type="ECO:0000259" key="9">
    <source>
        <dbReference type="Pfam" id="PF16656"/>
    </source>
</evidence>
<dbReference type="Pfam" id="PF16656">
    <property type="entry name" value="Pur_ac_phosph_N"/>
    <property type="match status" value="1"/>
</dbReference>
<comment type="caution">
    <text evidence="10">The sequence shown here is derived from an EMBL/GenBank/DDBJ whole genome shotgun (WGS) entry which is preliminary data.</text>
</comment>
<evidence type="ECO:0000256" key="3">
    <source>
        <dbReference type="ARBA" id="ARBA00022801"/>
    </source>
</evidence>
<evidence type="ECO:0000256" key="2">
    <source>
        <dbReference type="ARBA" id="ARBA00022729"/>
    </source>
</evidence>
<evidence type="ECO:0000313" key="10">
    <source>
        <dbReference type="EMBL" id="RMZ52918.1"/>
    </source>
</evidence>
<evidence type="ECO:0000256" key="5">
    <source>
        <dbReference type="RuleBase" id="RU361203"/>
    </source>
</evidence>
<proteinExistence type="inferred from homology"/>
<evidence type="ECO:0000256" key="4">
    <source>
        <dbReference type="ARBA" id="ARBA00023180"/>
    </source>
</evidence>
<protein>
    <recommendedName>
        <fullName evidence="5">Purple acid phosphatase</fullName>
        <ecNumber evidence="5">3.1.3.2</ecNumber>
    </recommendedName>
</protein>
<dbReference type="EC" id="3.1.3.2" evidence="5"/>
<dbReference type="InterPro" id="IPR039331">
    <property type="entry name" value="PAPs-like"/>
</dbReference>
<accession>A0A3M7KQV9</accession>
<feature type="domain" description="Purple acid phosphatase C-terminal" evidence="8">
    <location>
        <begin position="436"/>
        <end position="497"/>
    </location>
</feature>
<feature type="non-terminal residue" evidence="10">
    <location>
        <position position="523"/>
    </location>
</feature>
<dbReference type="GO" id="GO:0046872">
    <property type="term" value="F:metal ion binding"/>
    <property type="evidence" value="ECO:0007669"/>
    <property type="project" value="InterPro"/>
</dbReference>
<dbReference type="InterPro" id="IPR041792">
    <property type="entry name" value="MPP_PAP"/>
</dbReference>
<evidence type="ECO:0000313" key="11">
    <source>
        <dbReference type="Proteomes" id="UP000279271"/>
    </source>
</evidence>
<dbReference type="AlphaFoldDB" id="A0A3M7KQV9"/>
<name>A0A3M7KQV9_AUXPR</name>
<feature type="chain" id="PRO_5018152343" description="Purple acid phosphatase" evidence="6">
    <location>
        <begin position="39"/>
        <end position="523"/>
    </location>
</feature>
<dbReference type="GO" id="GO:0003993">
    <property type="term" value="F:acid phosphatase activity"/>
    <property type="evidence" value="ECO:0007669"/>
    <property type="project" value="UniProtKB-EC"/>
</dbReference>
<dbReference type="Proteomes" id="UP000279271">
    <property type="component" value="Unassembled WGS sequence"/>
</dbReference>
<dbReference type="CDD" id="cd00839">
    <property type="entry name" value="MPP_PAPs"/>
    <property type="match status" value="1"/>
</dbReference>
<dbReference type="InterPro" id="IPR004843">
    <property type="entry name" value="Calcineurin-like_PHP"/>
</dbReference>
<reference evidence="11" key="1">
    <citation type="journal article" date="2018" name="Algal Res.">
        <title>Characterization of plant carbon substrate utilization by Auxenochlorella protothecoides.</title>
        <authorList>
            <person name="Vogler B.W."/>
            <person name="Starkenburg S.R."/>
            <person name="Sudasinghe N."/>
            <person name="Schambach J.Y."/>
            <person name="Rollin J.A."/>
            <person name="Pattathil S."/>
            <person name="Barry A.N."/>
        </authorList>
    </citation>
    <scope>NUCLEOTIDE SEQUENCE [LARGE SCALE GENOMIC DNA]</scope>
    <source>
        <strain evidence="11">UTEX 25</strain>
    </source>
</reference>
<dbReference type="SUPFAM" id="SSF56300">
    <property type="entry name" value="Metallo-dependent phosphatases"/>
    <property type="match status" value="1"/>
</dbReference>
<evidence type="ECO:0000256" key="6">
    <source>
        <dbReference type="SAM" id="SignalP"/>
    </source>
</evidence>
<dbReference type="Gene3D" id="2.60.40.380">
    <property type="entry name" value="Purple acid phosphatase-like, N-terminal"/>
    <property type="match status" value="1"/>
</dbReference>
<sequence length="523" mass="56557">MYLSRSRSGMETAMGSASFARQALTVVLALACVTLCAGSQGDFSNSLHFVRKAPKGHLPATHTRLARHPSAGPSAPEQVSSVLGFEKVTPLPRASQIHISLAGPGAVAVNWVTPGPETSSSHSILHRLSRHLPIQLRHARLGRRLCPGTSIVQYGLESGVYTSQARGAVPTCYSVGDYDSGVLHEVVIGLDGPLPASTDIFYRVSGSGAGVWSEEYAFTTPPPVGPASLPYRLGVIGDLGQTEDSLETLEHMVASGPASVMLVGDLSYADGDHERWDTWNRMVSPLTSRSVWMFTEGNHERERASGVPSWLAYTSRFHLPHAASGSGSPLYYSYDLAGAHVVMLGSYTDHGADSDQAEWLAADLAAVDRARTPWLLVNMHAPFYSSNLNHLREAEAMRVSMETLLRQHAVDVVFAGHVHAYERSYHVYDGAPDPCAPIYSNIGDGGNREGPDTHWLPRPDWSAWREPSFGHGTLDLLNSTHAQWRWVRNKDSVTAVDAADAVTLVRSECHMDRGAVDRAAAAA</sequence>
<dbReference type="Gene3D" id="3.60.21.10">
    <property type="match status" value="1"/>
</dbReference>
<dbReference type="InterPro" id="IPR015914">
    <property type="entry name" value="PAPs_N"/>
</dbReference>
<gene>
    <name evidence="10" type="ORF">APUTEX25_001037</name>
</gene>
<dbReference type="PANTHER" id="PTHR22953">
    <property type="entry name" value="ACID PHOSPHATASE RELATED"/>
    <property type="match status" value="1"/>
</dbReference>
<evidence type="ECO:0000256" key="1">
    <source>
        <dbReference type="ARBA" id="ARBA00008723"/>
    </source>
</evidence>
<feature type="domain" description="Purple acid phosphatase N-terminal" evidence="9">
    <location>
        <begin position="95"/>
        <end position="220"/>
    </location>
</feature>
<dbReference type="PANTHER" id="PTHR22953:SF153">
    <property type="entry name" value="PURPLE ACID PHOSPHATASE"/>
    <property type="match status" value="1"/>
</dbReference>
<dbReference type="InterPro" id="IPR025733">
    <property type="entry name" value="PAPs_C"/>
</dbReference>
<organism evidence="10 11">
    <name type="scientific">Auxenochlorella protothecoides</name>
    <name type="common">Green microalga</name>
    <name type="synonym">Chlorella protothecoides</name>
    <dbReference type="NCBI Taxonomy" id="3075"/>
    <lineage>
        <taxon>Eukaryota</taxon>
        <taxon>Viridiplantae</taxon>
        <taxon>Chlorophyta</taxon>
        <taxon>core chlorophytes</taxon>
        <taxon>Trebouxiophyceae</taxon>
        <taxon>Chlorellales</taxon>
        <taxon>Chlorellaceae</taxon>
        <taxon>Auxenochlorella</taxon>
    </lineage>
</organism>
<comment type="catalytic activity">
    <reaction evidence="5">
        <text>a phosphate monoester + H2O = an alcohol + phosphate</text>
        <dbReference type="Rhea" id="RHEA:15017"/>
        <dbReference type="ChEBI" id="CHEBI:15377"/>
        <dbReference type="ChEBI" id="CHEBI:30879"/>
        <dbReference type="ChEBI" id="CHEBI:43474"/>
        <dbReference type="ChEBI" id="CHEBI:67140"/>
        <dbReference type="EC" id="3.1.3.2"/>
    </reaction>
</comment>
<keyword evidence="4" id="KW-0325">Glycoprotein</keyword>